<accession>A0A6N2LZV0</accession>
<reference evidence="1" key="1">
    <citation type="submission" date="2019-03" db="EMBL/GenBank/DDBJ databases">
        <authorList>
            <person name="Mank J."/>
            <person name="Almeida P."/>
        </authorList>
    </citation>
    <scope>NUCLEOTIDE SEQUENCE</scope>
    <source>
        <strain evidence="1">78183</strain>
    </source>
</reference>
<organism evidence="1">
    <name type="scientific">Salix viminalis</name>
    <name type="common">Common osier</name>
    <name type="synonym">Basket willow</name>
    <dbReference type="NCBI Taxonomy" id="40686"/>
    <lineage>
        <taxon>Eukaryota</taxon>
        <taxon>Viridiplantae</taxon>
        <taxon>Streptophyta</taxon>
        <taxon>Embryophyta</taxon>
        <taxon>Tracheophyta</taxon>
        <taxon>Spermatophyta</taxon>
        <taxon>Magnoliopsida</taxon>
        <taxon>eudicotyledons</taxon>
        <taxon>Gunneridae</taxon>
        <taxon>Pentapetalae</taxon>
        <taxon>rosids</taxon>
        <taxon>fabids</taxon>
        <taxon>Malpighiales</taxon>
        <taxon>Salicaceae</taxon>
        <taxon>Saliceae</taxon>
        <taxon>Salix</taxon>
    </lineage>
</organism>
<gene>
    <name evidence="1" type="ORF">SVIM_LOCUS302793</name>
</gene>
<sequence length="82" mass="9723">MEMLRAFAVQWLEFYFLSLEVNFKIRWKLQGFNFQEEPMLFESHCIKKQANYVGEAALLVFKWKSIHSTLEISWSQGASVCI</sequence>
<dbReference type="AlphaFoldDB" id="A0A6N2LZV0"/>
<dbReference type="EMBL" id="CAADRP010001663">
    <property type="protein sequence ID" value="VFU47220.1"/>
    <property type="molecule type" value="Genomic_DNA"/>
</dbReference>
<evidence type="ECO:0000313" key="1">
    <source>
        <dbReference type="EMBL" id="VFU47220.1"/>
    </source>
</evidence>
<protein>
    <submittedName>
        <fullName evidence="1">Uncharacterized protein</fullName>
    </submittedName>
</protein>
<proteinExistence type="predicted"/>
<name>A0A6N2LZV0_SALVM</name>